<evidence type="ECO:0000313" key="2">
    <source>
        <dbReference type="EMBL" id="JAB62587.1"/>
    </source>
</evidence>
<feature type="non-terminal residue" evidence="2">
    <location>
        <position position="129"/>
    </location>
</feature>
<gene>
    <name evidence="2" type="primary">PO11</name>
</gene>
<proteinExistence type="predicted"/>
<feature type="non-terminal residue" evidence="2">
    <location>
        <position position="1"/>
    </location>
</feature>
<dbReference type="EMBL" id="GALX01005879">
    <property type="protein sequence ID" value="JAB62587.1"/>
    <property type="molecule type" value="Transcribed_RNA"/>
</dbReference>
<protein>
    <submittedName>
        <fullName evidence="2">Retrotransposable element</fullName>
    </submittedName>
</protein>
<evidence type="ECO:0000259" key="1">
    <source>
        <dbReference type="Pfam" id="PF00078"/>
    </source>
</evidence>
<dbReference type="AlphaFoldDB" id="V5GLV7"/>
<reference evidence="2" key="1">
    <citation type="submission" date="2013-07" db="EMBL/GenBank/DDBJ databases">
        <title>Midgut Transcriptome Profiling of Anoplphora glabripennis, a Lignocellulose Degrading, Wood-Boring Cerambycid.</title>
        <authorList>
            <person name="Scully E.D."/>
            <person name="Hoover K."/>
            <person name="Carlson J.E."/>
            <person name="Tien M."/>
            <person name="Geib S.M."/>
        </authorList>
    </citation>
    <scope>NUCLEOTIDE SEQUENCE</scope>
</reference>
<name>V5GLV7_ANOGL</name>
<feature type="domain" description="Reverse transcriptase" evidence="1">
    <location>
        <begin position="3"/>
        <end position="108"/>
    </location>
</feature>
<sequence>WRVIRSFLEDRTIEVNGTEWSMEKGCPQGSSLGPTLWLMVMEEWFVRMRELELDGVRSQAYAHDQILVLSGTSVRRIARLWERVWRECEIWAGECKLKYNERKTEAMFVPARGRIRKPVVRLGEVRVET</sequence>
<accession>V5GLV7</accession>
<organism evidence="2">
    <name type="scientific">Anoplophora glabripennis</name>
    <name type="common">Asian longhorn beetle</name>
    <name type="synonym">Anoplophora nobilis</name>
    <dbReference type="NCBI Taxonomy" id="217634"/>
    <lineage>
        <taxon>Eukaryota</taxon>
        <taxon>Metazoa</taxon>
        <taxon>Ecdysozoa</taxon>
        <taxon>Arthropoda</taxon>
        <taxon>Hexapoda</taxon>
        <taxon>Insecta</taxon>
        <taxon>Pterygota</taxon>
        <taxon>Neoptera</taxon>
        <taxon>Endopterygota</taxon>
        <taxon>Coleoptera</taxon>
        <taxon>Polyphaga</taxon>
        <taxon>Cucujiformia</taxon>
        <taxon>Chrysomeloidea</taxon>
        <taxon>Cerambycidae</taxon>
        <taxon>Lamiinae</taxon>
        <taxon>Lamiini</taxon>
        <taxon>Anoplophora</taxon>
    </lineage>
</organism>
<dbReference type="InterPro" id="IPR000477">
    <property type="entry name" value="RT_dom"/>
</dbReference>
<dbReference type="Pfam" id="PF00078">
    <property type="entry name" value="RVT_1"/>
    <property type="match status" value="1"/>
</dbReference>